<dbReference type="PROSITE" id="PS50088">
    <property type="entry name" value="ANK_REPEAT"/>
    <property type="match status" value="1"/>
</dbReference>
<keyword evidence="4" id="KW-1185">Reference proteome</keyword>
<evidence type="ECO:0000313" key="3">
    <source>
        <dbReference type="Ensembl" id="ENSSGRP00000067597.1"/>
    </source>
</evidence>
<dbReference type="PANTHER" id="PTHR24127:SF1">
    <property type="entry name" value="ANKYRIN REPEAT AND EF-HAND DOMAIN-CONTAINING PROTEIN 1"/>
    <property type="match status" value="1"/>
</dbReference>
<name>A0A672PWA5_SINGR</name>
<dbReference type="AlphaFoldDB" id="A0A672PWA5"/>
<dbReference type="PANTHER" id="PTHR24127">
    <property type="entry name" value="ANKYRIN REPEAT AND EF-HAND DOMAIN-CONTAINING PROTEIN 1"/>
    <property type="match status" value="1"/>
</dbReference>
<accession>A0A672PWA5</accession>
<dbReference type="Pfam" id="PF12796">
    <property type="entry name" value="Ank_2"/>
    <property type="match status" value="1"/>
</dbReference>
<reference evidence="3" key="1">
    <citation type="submission" date="2025-08" db="UniProtKB">
        <authorList>
            <consortium name="Ensembl"/>
        </authorList>
    </citation>
    <scope>IDENTIFICATION</scope>
</reference>
<dbReference type="Proteomes" id="UP000472262">
    <property type="component" value="Unassembled WGS sequence"/>
</dbReference>
<evidence type="ECO:0000313" key="4">
    <source>
        <dbReference type="Proteomes" id="UP000472262"/>
    </source>
</evidence>
<dbReference type="InterPro" id="IPR002110">
    <property type="entry name" value="Ankyrin_rpt"/>
</dbReference>
<dbReference type="SUPFAM" id="SSF48403">
    <property type="entry name" value="Ankyrin repeat"/>
    <property type="match status" value="1"/>
</dbReference>
<feature type="compositionally biased region" description="Basic residues" evidence="2">
    <location>
        <begin position="38"/>
        <end position="49"/>
    </location>
</feature>
<reference evidence="3" key="2">
    <citation type="submission" date="2025-09" db="UniProtKB">
        <authorList>
            <consortium name="Ensembl"/>
        </authorList>
    </citation>
    <scope>IDENTIFICATION</scope>
</reference>
<sequence>LALDKRRESFINISDFLKGLKYLPKTYVMASYGPKKKKATKTGKTKKTKFNRDDGGPPHFMTESYQHATDTHRYDRDHRPGHPIEDDTIYINMNYCVKTGDIESLRLALSQKVPVDVKDRFYKTPLMPACASGKLDFSTSCGTAGHHTASVDPSTLNGATPLMRAIESCRPSCVEYLIKAGAKVNAVNKTGTQNCLDVAHAYADFRVVDLIQAKINTLPRPKENKKPQPVRVHRKLMPASTPGSIKEKVEQVYCT</sequence>
<keyword evidence="1" id="KW-0040">ANK repeat</keyword>
<dbReference type="Ensembl" id="ENSSGRT00000072051.1">
    <property type="protein sequence ID" value="ENSSGRP00000067597.1"/>
    <property type="gene ID" value="ENSSGRG00000034703.1"/>
</dbReference>
<dbReference type="SMART" id="SM00248">
    <property type="entry name" value="ANK"/>
    <property type="match status" value="1"/>
</dbReference>
<organism evidence="3 4">
    <name type="scientific">Sinocyclocheilus grahami</name>
    <name type="common">Dianchi golden-line fish</name>
    <name type="synonym">Barbus grahami</name>
    <dbReference type="NCBI Taxonomy" id="75366"/>
    <lineage>
        <taxon>Eukaryota</taxon>
        <taxon>Metazoa</taxon>
        <taxon>Chordata</taxon>
        <taxon>Craniata</taxon>
        <taxon>Vertebrata</taxon>
        <taxon>Euteleostomi</taxon>
        <taxon>Actinopterygii</taxon>
        <taxon>Neopterygii</taxon>
        <taxon>Teleostei</taxon>
        <taxon>Ostariophysi</taxon>
        <taxon>Cypriniformes</taxon>
        <taxon>Cyprinidae</taxon>
        <taxon>Cyprininae</taxon>
        <taxon>Sinocyclocheilus</taxon>
    </lineage>
</organism>
<feature type="repeat" description="ANK" evidence="1">
    <location>
        <begin position="157"/>
        <end position="189"/>
    </location>
</feature>
<dbReference type="InterPro" id="IPR052801">
    <property type="entry name" value="Ankyrin-EF-hand"/>
</dbReference>
<protein>
    <submittedName>
        <fullName evidence="3">Ankyrin repeat and EF-hand domain containing 1a</fullName>
    </submittedName>
</protein>
<evidence type="ECO:0000256" key="1">
    <source>
        <dbReference type="PROSITE-ProRule" id="PRU00023"/>
    </source>
</evidence>
<dbReference type="InterPro" id="IPR036770">
    <property type="entry name" value="Ankyrin_rpt-contain_sf"/>
</dbReference>
<evidence type="ECO:0000256" key="2">
    <source>
        <dbReference type="SAM" id="MobiDB-lite"/>
    </source>
</evidence>
<feature type="region of interest" description="Disordered" evidence="2">
    <location>
        <begin position="38"/>
        <end position="59"/>
    </location>
</feature>
<dbReference type="PROSITE" id="PS50297">
    <property type="entry name" value="ANK_REP_REGION"/>
    <property type="match status" value="1"/>
</dbReference>
<dbReference type="Gene3D" id="1.25.40.20">
    <property type="entry name" value="Ankyrin repeat-containing domain"/>
    <property type="match status" value="1"/>
</dbReference>
<proteinExistence type="predicted"/>
<dbReference type="InParanoid" id="A0A672PWA5"/>